<dbReference type="RefSeq" id="WP_131452705.1">
    <property type="nucleotide sequence ID" value="NZ_BMJK01000001.1"/>
</dbReference>
<gene>
    <name evidence="1" type="ORF">GRI62_07405</name>
</gene>
<dbReference type="GO" id="GO:0008168">
    <property type="term" value="F:methyltransferase activity"/>
    <property type="evidence" value="ECO:0007669"/>
    <property type="project" value="UniProtKB-KW"/>
</dbReference>
<proteinExistence type="predicted"/>
<evidence type="ECO:0000313" key="1">
    <source>
        <dbReference type="EMBL" id="MXO93431.1"/>
    </source>
</evidence>
<dbReference type="CDD" id="cd02440">
    <property type="entry name" value="AdoMet_MTases"/>
    <property type="match status" value="1"/>
</dbReference>
<comment type="caution">
    <text evidence="1">The sequence shown here is derived from an EMBL/GenBank/DDBJ whole genome shotgun (WGS) entry which is preliminary data.</text>
</comment>
<dbReference type="AlphaFoldDB" id="A0A844ZYR8"/>
<dbReference type="OrthoDB" id="7583028at2"/>
<dbReference type="EMBL" id="WTYH01000001">
    <property type="protein sequence ID" value="MXO93431.1"/>
    <property type="molecule type" value="Genomic_DNA"/>
</dbReference>
<dbReference type="SUPFAM" id="SSF53335">
    <property type="entry name" value="S-adenosyl-L-methionine-dependent methyltransferases"/>
    <property type="match status" value="1"/>
</dbReference>
<evidence type="ECO:0000313" key="2">
    <source>
        <dbReference type="Proteomes" id="UP000460626"/>
    </source>
</evidence>
<accession>A0A844ZYR8</accession>
<reference evidence="1 2" key="1">
    <citation type="submission" date="2019-12" db="EMBL/GenBank/DDBJ databases">
        <title>Genomic-based taxomic classification of the family Erythrobacteraceae.</title>
        <authorList>
            <person name="Xu L."/>
        </authorList>
    </citation>
    <scope>NUCLEOTIDE SEQUENCE [LARGE SCALE GENOMIC DNA]</scope>
    <source>
        <strain evidence="1 2">RC4-10-4</strain>
    </source>
</reference>
<organism evidence="1 2">
    <name type="scientific">Aurantiacibacter arachoides</name>
    <dbReference type="NCBI Taxonomy" id="1850444"/>
    <lineage>
        <taxon>Bacteria</taxon>
        <taxon>Pseudomonadati</taxon>
        <taxon>Pseudomonadota</taxon>
        <taxon>Alphaproteobacteria</taxon>
        <taxon>Sphingomonadales</taxon>
        <taxon>Erythrobacteraceae</taxon>
        <taxon>Aurantiacibacter</taxon>
    </lineage>
</organism>
<dbReference type="Proteomes" id="UP000460626">
    <property type="component" value="Unassembled WGS sequence"/>
</dbReference>
<sequence length="306" mass="32429">MSDGDGDRAAWEAFWRENGTAQWRVGSCLPAAQALAHMEAQVWSAFAKTLPAKARVLDLGTGDGRAMAALLRARRDLKPIGIDMAGTLPPPPRGAKMLPGVMMHELPFPPAHFAGVISQFGFEYGDIHATAAAIARVLQPGGRIGLIVHREDSPIIAHNRERAGQIRWALEDQGLADKALRNLQLRASGILALPSDIAEAPERAVSLFGPQSAGWEIAEAICRTLLSSRHEMPAQTAAIVRQIVAKAKAELGRIGSLERAAQASGLGEKIAAAIVATGMIAEVTGALDDGKAATPLATCLTFRKPR</sequence>
<keyword evidence="2" id="KW-1185">Reference proteome</keyword>
<name>A0A844ZYR8_9SPHN</name>
<dbReference type="Pfam" id="PF13489">
    <property type="entry name" value="Methyltransf_23"/>
    <property type="match status" value="1"/>
</dbReference>
<dbReference type="Gene3D" id="3.40.50.150">
    <property type="entry name" value="Vaccinia Virus protein VP39"/>
    <property type="match status" value="2"/>
</dbReference>
<dbReference type="InterPro" id="IPR029063">
    <property type="entry name" value="SAM-dependent_MTases_sf"/>
</dbReference>
<protein>
    <submittedName>
        <fullName evidence="1">Methyltransferase domain-containing protein</fullName>
    </submittedName>
</protein>
<dbReference type="GO" id="GO:0032259">
    <property type="term" value="P:methylation"/>
    <property type="evidence" value="ECO:0007669"/>
    <property type="project" value="UniProtKB-KW"/>
</dbReference>
<keyword evidence="1" id="KW-0489">Methyltransferase</keyword>
<keyword evidence="1" id="KW-0808">Transferase</keyword>